<feature type="transmembrane region" description="Helical" evidence="10">
    <location>
        <begin position="233"/>
        <end position="256"/>
    </location>
</feature>
<evidence type="ECO:0000256" key="1">
    <source>
        <dbReference type="ARBA" id="ARBA00004651"/>
    </source>
</evidence>
<accession>A0A0R2RHA1</accession>
<keyword evidence="7 10" id="KW-0472">Membrane</keyword>
<comment type="function">
    <text evidence="8 10 11">Involved in peptidoglycan biosynthesis. Transports lipid-linked peptidoglycan precursors from the inner to the outer leaflet of the cytoplasmic membrane.</text>
</comment>
<feature type="transmembrane region" description="Helical" evidence="10">
    <location>
        <begin position="191"/>
        <end position="213"/>
    </location>
</feature>
<feature type="transmembrane region" description="Helical" evidence="10">
    <location>
        <begin position="388"/>
        <end position="406"/>
    </location>
</feature>
<feature type="transmembrane region" description="Helical" evidence="10">
    <location>
        <begin position="276"/>
        <end position="296"/>
    </location>
</feature>
<proteinExistence type="inferred from homology"/>
<keyword evidence="10 11" id="KW-0813">Transport</keyword>
<dbReference type="CDD" id="cd13123">
    <property type="entry name" value="MATE_MurJ_like"/>
    <property type="match status" value="1"/>
</dbReference>
<dbReference type="PANTHER" id="PTHR47019:SF1">
    <property type="entry name" value="LIPID II FLIPPASE MURJ"/>
    <property type="match status" value="1"/>
</dbReference>
<dbReference type="NCBIfam" id="TIGR01695">
    <property type="entry name" value="murJ_mviN"/>
    <property type="match status" value="1"/>
</dbReference>
<feature type="transmembrane region" description="Helical" evidence="10">
    <location>
        <begin position="156"/>
        <end position="179"/>
    </location>
</feature>
<keyword evidence="3 10" id="KW-0812">Transmembrane</keyword>
<dbReference type="Proteomes" id="UP000051269">
    <property type="component" value="Unassembled WGS sequence"/>
</dbReference>
<dbReference type="PANTHER" id="PTHR47019">
    <property type="entry name" value="LIPID II FLIPPASE MURJ"/>
    <property type="match status" value="1"/>
</dbReference>
<dbReference type="GO" id="GO:0005886">
    <property type="term" value="C:plasma membrane"/>
    <property type="evidence" value="ECO:0007669"/>
    <property type="project" value="UniProtKB-SubCell"/>
</dbReference>
<feature type="transmembrane region" description="Helical" evidence="10">
    <location>
        <begin position="317"/>
        <end position="341"/>
    </location>
</feature>
<feature type="transmembrane region" description="Helical" evidence="10">
    <location>
        <begin position="479"/>
        <end position="499"/>
    </location>
</feature>
<evidence type="ECO:0000256" key="7">
    <source>
        <dbReference type="ARBA" id="ARBA00023136"/>
    </source>
</evidence>
<dbReference type="UniPathway" id="UPA00219"/>
<comment type="caution">
    <text evidence="10">Lacks conserved residue(s) required for the propagation of feature annotation.</text>
</comment>
<evidence type="ECO:0000256" key="8">
    <source>
        <dbReference type="ARBA" id="ARBA00060041"/>
    </source>
</evidence>
<dbReference type="Pfam" id="PF03023">
    <property type="entry name" value="MurJ"/>
    <property type="match status" value="1"/>
</dbReference>
<comment type="subcellular location">
    <subcellularLocation>
        <location evidence="1 10">Cell membrane</location>
        <topology evidence="1 10">Multi-pass membrane protein</topology>
    </subcellularLocation>
</comment>
<keyword evidence="2 10" id="KW-1003">Cell membrane</keyword>
<evidence type="ECO:0000256" key="11">
    <source>
        <dbReference type="PIRNR" id="PIRNR002869"/>
    </source>
</evidence>
<dbReference type="HAMAP" id="MF_02078">
    <property type="entry name" value="MurJ_MviN"/>
    <property type="match status" value="1"/>
</dbReference>
<evidence type="ECO:0000313" key="12">
    <source>
        <dbReference type="EMBL" id="KRO61948.1"/>
    </source>
</evidence>
<dbReference type="InterPro" id="IPR051050">
    <property type="entry name" value="Lipid_II_flippase_MurJ/MviN"/>
</dbReference>
<evidence type="ECO:0000256" key="5">
    <source>
        <dbReference type="ARBA" id="ARBA00022984"/>
    </source>
</evidence>
<dbReference type="PRINTS" id="PR01806">
    <property type="entry name" value="VIRFACTRMVIN"/>
</dbReference>
<evidence type="ECO:0000256" key="3">
    <source>
        <dbReference type="ARBA" id="ARBA00022692"/>
    </source>
</evidence>
<evidence type="ECO:0000256" key="10">
    <source>
        <dbReference type="HAMAP-Rule" id="MF_02078"/>
    </source>
</evidence>
<name>A0A0R2RHA1_9BACT</name>
<dbReference type="AlphaFoldDB" id="A0A0R2RHA1"/>
<evidence type="ECO:0000313" key="13">
    <source>
        <dbReference type="Proteomes" id="UP000051269"/>
    </source>
</evidence>
<sequence length="518" mass="55519">MSTKGTSRVMAAIGASRVLGLIREILLNTFLGAGKELDALIAAFRIPNLLRDLFAEGALSTAFVTIFSKKLAQDGKTSAFRLASNVNTLLFVFLLLLVTAGIIFADPLVRLLNPGFATVPGKLELTAELTRILFPFILFLSLAAVYMGLLNSLHHFGLPAFASAAFNFVSITVGLLLAWMLDPTFGQRSVYGFAIGVLVGGLAQWLVMVPRAISLGYQPRWLIVWNDPDLKKVLRLLGPASIGAAAVQVNVMINGFFASYLAEGSVTCLNNAFRLIQLPIGLFGVAVATVTLPHLARHAALDEKVALRDRLLVGIRQTLFLTLPAAIGLFLLAEPIVASIFQYGRFSSESTALTALALKGYSLGLVSYACMKVVAPALSAIDRPDIPLRVSLTGIFLNLTFNYILIRVYNLGILGLTLTTASVATLNILQLAWASHRYVGNLLEPHFLQGVGKILLCCLALIGALLVGGIFIHPLGGPLSVRISGTLIWVAFGVGAYFLSAKLLKLPDLPALLRRQGS</sequence>
<protein>
    <recommendedName>
        <fullName evidence="10">Probable lipid II flippase MurJ</fullName>
    </recommendedName>
</protein>
<dbReference type="InterPro" id="IPR004268">
    <property type="entry name" value="MurJ"/>
</dbReference>
<dbReference type="EMBL" id="LIBO01000168">
    <property type="protein sequence ID" value="KRO61948.1"/>
    <property type="molecule type" value="Genomic_DNA"/>
</dbReference>
<dbReference type="GO" id="GO:0008360">
    <property type="term" value="P:regulation of cell shape"/>
    <property type="evidence" value="ECO:0007669"/>
    <property type="project" value="UniProtKB-UniRule"/>
</dbReference>
<comment type="caution">
    <text evidence="12">The sequence shown here is derived from an EMBL/GenBank/DDBJ whole genome shotgun (WGS) entry which is preliminary data.</text>
</comment>
<keyword evidence="6 10" id="KW-1133">Transmembrane helix</keyword>
<dbReference type="GO" id="GO:0009252">
    <property type="term" value="P:peptidoglycan biosynthetic process"/>
    <property type="evidence" value="ECO:0007669"/>
    <property type="project" value="UniProtKB-UniRule"/>
</dbReference>
<dbReference type="PIRSF" id="PIRSF002869">
    <property type="entry name" value="MviN"/>
    <property type="match status" value="1"/>
</dbReference>
<evidence type="ECO:0000256" key="9">
    <source>
        <dbReference type="ARBA" id="ARBA00061532"/>
    </source>
</evidence>
<gene>
    <name evidence="10" type="primary">murJ</name>
    <name evidence="12" type="ORF">ABR82_05230</name>
</gene>
<feature type="transmembrane region" description="Helical" evidence="10">
    <location>
        <begin position="454"/>
        <end position="473"/>
    </location>
</feature>
<evidence type="ECO:0000256" key="4">
    <source>
        <dbReference type="ARBA" id="ARBA00022960"/>
    </source>
</evidence>
<organism evidence="12 13">
    <name type="scientific">Verrucomicrobia subdivision 6 bacterium BACL9 MAG-120507-bin52</name>
    <dbReference type="NCBI Taxonomy" id="1655590"/>
    <lineage>
        <taxon>Bacteria</taxon>
        <taxon>Pseudomonadati</taxon>
        <taxon>Verrucomicrobiota</taxon>
        <taxon>Verrucomicrobiia</taxon>
        <taxon>Verrucomicrobiales</taxon>
        <taxon>Verrucomicrobia subdivision 6</taxon>
    </lineage>
</organism>
<keyword evidence="5 10" id="KW-0573">Peptidoglycan synthesis</keyword>
<keyword evidence="4 10" id="KW-0133">Cell shape</keyword>
<comment type="similarity">
    <text evidence="9 10 11">Belongs to the MurJ/MviN family.</text>
</comment>
<comment type="pathway">
    <text evidence="10">Cell wall biogenesis; peptidoglycan biosynthesis.</text>
</comment>
<dbReference type="GO" id="GO:0071555">
    <property type="term" value="P:cell wall organization"/>
    <property type="evidence" value="ECO:0007669"/>
    <property type="project" value="UniProtKB-UniRule"/>
</dbReference>
<dbReference type="GO" id="GO:0034204">
    <property type="term" value="P:lipid translocation"/>
    <property type="evidence" value="ECO:0007669"/>
    <property type="project" value="TreeGrafter"/>
</dbReference>
<reference evidence="12 13" key="1">
    <citation type="submission" date="2015-10" db="EMBL/GenBank/DDBJ databases">
        <title>Metagenome-Assembled Genomes uncover a global brackish microbiome.</title>
        <authorList>
            <person name="Hugerth L.W."/>
            <person name="Larsson J."/>
            <person name="Alneberg J."/>
            <person name="Lindh M.V."/>
            <person name="Legrand C."/>
            <person name="Pinhassi J."/>
            <person name="Andersson A.F."/>
        </authorList>
    </citation>
    <scope>NUCLEOTIDE SEQUENCE [LARGE SCALE GENOMIC DNA]</scope>
    <source>
        <strain evidence="12">BACL18 MAG-120507-bin52</strain>
    </source>
</reference>
<feature type="transmembrane region" description="Helical" evidence="10">
    <location>
        <begin position="129"/>
        <end position="149"/>
    </location>
</feature>
<feature type="transmembrane region" description="Helical" evidence="10">
    <location>
        <begin position="412"/>
        <end position="433"/>
    </location>
</feature>
<dbReference type="GO" id="GO:0015648">
    <property type="term" value="F:lipid-linked peptidoglycan transporter activity"/>
    <property type="evidence" value="ECO:0007669"/>
    <property type="project" value="UniProtKB-UniRule"/>
</dbReference>
<feature type="transmembrane region" description="Helical" evidence="10">
    <location>
        <begin position="89"/>
        <end position="109"/>
    </location>
</feature>
<evidence type="ECO:0000256" key="6">
    <source>
        <dbReference type="ARBA" id="ARBA00022989"/>
    </source>
</evidence>
<keyword evidence="10 11" id="KW-0961">Cell wall biogenesis/degradation</keyword>
<evidence type="ECO:0000256" key="2">
    <source>
        <dbReference type="ARBA" id="ARBA00022475"/>
    </source>
</evidence>